<organism evidence="2 3">
    <name type="scientific">Actinia tenebrosa</name>
    <name type="common">Australian red waratah sea anemone</name>
    <dbReference type="NCBI Taxonomy" id="6105"/>
    <lineage>
        <taxon>Eukaryota</taxon>
        <taxon>Metazoa</taxon>
        <taxon>Cnidaria</taxon>
        <taxon>Anthozoa</taxon>
        <taxon>Hexacorallia</taxon>
        <taxon>Actiniaria</taxon>
        <taxon>Actiniidae</taxon>
        <taxon>Actinia</taxon>
    </lineage>
</organism>
<proteinExistence type="predicted"/>
<dbReference type="GeneID" id="116300195"/>
<protein>
    <submittedName>
        <fullName evidence="3">Endoplasmic reticulum membrane-associated RNA degradation protein-like isoform X2</fullName>
    </submittedName>
</protein>
<name>A0A6P8I9Z3_ACTTE</name>
<evidence type="ECO:0000259" key="1">
    <source>
        <dbReference type="Pfam" id="PF13910"/>
    </source>
</evidence>
<feature type="domain" description="DUF4209" evidence="1">
    <location>
        <begin position="154"/>
        <end position="233"/>
    </location>
</feature>
<dbReference type="RefSeq" id="XP_031564868.1">
    <property type="nucleotide sequence ID" value="XM_031709008.1"/>
</dbReference>
<sequence length="535" mass="61201">MAEEVYEVEQFTRRTSCLSEGVYNLICGLNLEYTRNSQREKEKVIQLLAGKRVTGNHKEKIQLLDTVAKLSLAKNSDGSLNFANTVKQLIPFVHYVHKQLMQLTVEEFEGNFGMDLDWTDCKHRIVECFKLLKKSNEEPVNVILSSLLLFAILERSLGDVYASYTGLKSPSNLKDLLASEAIRKLLGEDVSLILYAMAGPPESINLRNVLWHGFVSPCEIPPQFVSFLVFTMATISSRFAAIKIERRPQIKLTQLDRLCIFPNIESIKCISAIQDYLFTSSLFIAPSMLPIWKKALQCYEEQRYDLVLIVLLPLLEHALRMVFAHANNCPKRILTAESTTLYTTFDEILAPSLPGGTENQLRTEIGDEFLQMLLDILVYTDGPRLRDRISHGEVDLDLPMLYRPKKELEVVSLLSNIVHHCSILSSQVLNTANQRYQQWSKKELRSRQRANYKRLLSLLPLFKNVIKVVLAFILIELPSLQANSDKTRARYVKFLKRCLQSTENLESLSGPSKNKWDECRIVGEQLMNIIQSHFT</sequence>
<reference evidence="3" key="1">
    <citation type="submission" date="2025-08" db="UniProtKB">
        <authorList>
            <consortium name="RefSeq"/>
        </authorList>
    </citation>
    <scope>IDENTIFICATION</scope>
    <source>
        <tissue evidence="3">Tentacle</tissue>
    </source>
</reference>
<gene>
    <name evidence="3" type="primary">LOC116300195</name>
</gene>
<dbReference type="PANTHER" id="PTHR31701:SF2">
    <property type="entry name" value="ENDOPLASMIC RETICULUM MEMBRANE-ASSOCIATED RNA DEGRADATION PROTEIN"/>
    <property type="match status" value="1"/>
</dbReference>
<dbReference type="Proteomes" id="UP000515163">
    <property type="component" value="Unplaced"/>
</dbReference>
<keyword evidence="2" id="KW-1185">Reference proteome</keyword>
<dbReference type="PANTHER" id="PTHR31701">
    <property type="entry name" value="ENDOPLASMIC RETICULUM MEMBRANE-ASSOCIATED RNA DEGRADATION PROTEIN"/>
    <property type="match status" value="1"/>
</dbReference>
<evidence type="ECO:0000313" key="2">
    <source>
        <dbReference type="Proteomes" id="UP000515163"/>
    </source>
</evidence>
<dbReference type="Pfam" id="PF13910">
    <property type="entry name" value="DUF4209"/>
    <property type="match status" value="1"/>
</dbReference>
<accession>A0A6P8I9Z3</accession>
<dbReference type="InterPro" id="IPR025209">
    <property type="entry name" value="DUF4209"/>
</dbReference>
<dbReference type="OrthoDB" id="49386at2759"/>
<dbReference type="InterPro" id="IPR039635">
    <property type="entry name" value="ERMARD"/>
</dbReference>
<dbReference type="AlphaFoldDB" id="A0A6P8I9Z3"/>
<evidence type="ECO:0000313" key="3">
    <source>
        <dbReference type="RefSeq" id="XP_031564868.1"/>
    </source>
</evidence>